<proteinExistence type="predicted"/>
<dbReference type="EMBL" id="CAJVPP010016494">
    <property type="protein sequence ID" value="CAG8729763.1"/>
    <property type="molecule type" value="Genomic_DNA"/>
</dbReference>
<name>A0A9N9ID04_FUNMO</name>
<evidence type="ECO:0000256" key="1">
    <source>
        <dbReference type="SAM" id="MobiDB-lite"/>
    </source>
</evidence>
<sequence>METGSAISRSKWEFGTKAKGDDNPTGCDAPNLPAFQINILIADVFYDPPI</sequence>
<dbReference type="Proteomes" id="UP000789375">
    <property type="component" value="Unassembled WGS sequence"/>
</dbReference>
<gene>
    <name evidence="2" type="ORF">FMOSSE_LOCUS15586</name>
</gene>
<feature type="compositionally biased region" description="Basic and acidic residues" evidence="1">
    <location>
        <begin position="10"/>
        <end position="22"/>
    </location>
</feature>
<evidence type="ECO:0000313" key="2">
    <source>
        <dbReference type="EMBL" id="CAG8729763.1"/>
    </source>
</evidence>
<comment type="caution">
    <text evidence="2">The sequence shown here is derived from an EMBL/GenBank/DDBJ whole genome shotgun (WGS) entry which is preliminary data.</text>
</comment>
<evidence type="ECO:0000313" key="3">
    <source>
        <dbReference type="Proteomes" id="UP000789375"/>
    </source>
</evidence>
<reference evidence="2" key="1">
    <citation type="submission" date="2021-06" db="EMBL/GenBank/DDBJ databases">
        <authorList>
            <person name="Kallberg Y."/>
            <person name="Tangrot J."/>
            <person name="Rosling A."/>
        </authorList>
    </citation>
    <scope>NUCLEOTIDE SEQUENCE</scope>
    <source>
        <strain evidence="2">87-6 pot B 2015</strain>
    </source>
</reference>
<dbReference type="AlphaFoldDB" id="A0A9N9ID04"/>
<keyword evidence="3" id="KW-1185">Reference proteome</keyword>
<accession>A0A9N9ID04</accession>
<feature type="region of interest" description="Disordered" evidence="1">
    <location>
        <begin position="1"/>
        <end position="27"/>
    </location>
</feature>
<organism evidence="2 3">
    <name type="scientific">Funneliformis mosseae</name>
    <name type="common">Endomycorrhizal fungus</name>
    <name type="synonym">Glomus mosseae</name>
    <dbReference type="NCBI Taxonomy" id="27381"/>
    <lineage>
        <taxon>Eukaryota</taxon>
        <taxon>Fungi</taxon>
        <taxon>Fungi incertae sedis</taxon>
        <taxon>Mucoromycota</taxon>
        <taxon>Glomeromycotina</taxon>
        <taxon>Glomeromycetes</taxon>
        <taxon>Glomerales</taxon>
        <taxon>Glomeraceae</taxon>
        <taxon>Funneliformis</taxon>
    </lineage>
</organism>
<protein>
    <submittedName>
        <fullName evidence="2">282_t:CDS:1</fullName>
    </submittedName>
</protein>